<keyword evidence="6" id="KW-1185">Reference proteome</keyword>
<dbReference type="InterPro" id="IPR050173">
    <property type="entry name" value="ABC_transporter_C-like"/>
</dbReference>
<feature type="domain" description="AAA+ ATPase" evidence="4">
    <location>
        <begin position="86"/>
        <end position="239"/>
    </location>
</feature>
<organism evidence="5 6">
    <name type="scientific">Dibothriocephalus latus</name>
    <name type="common">Fish tapeworm</name>
    <name type="synonym">Diphyllobothrium latum</name>
    <dbReference type="NCBI Taxonomy" id="60516"/>
    <lineage>
        <taxon>Eukaryota</taxon>
        <taxon>Metazoa</taxon>
        <taxon>Spiralia</taxon>
        <taxon>Lophotrochozoa</taxon>
        <taxon>Platyhelminthes</taxon>
        <taxon>Cestoda</taxon>
        <taxon>Eucestoda</taxon>
        <taxon>Diphyllobothriidea</taxon>
        <taxon>Diphyllobothriidae</taxon>
        <taxon>Dibothriocephalus</taxon>
    </lineage>
</organism>
<dbReference type="Pfam" id="PF00005">
    <property type="entry name" value="ABC_tran"/>
    <property type="match status" value="1"/>
</dbReference>
<dbReference type="GO" id="GO:0016020">
    <property type="term" value="C:membrane"/>
    <property type="evidence" value="ECO:0007669"/>
    <property type="project" value="TreeGrafter"/>
</dbReference>
<dbReference type="InterPro" id="IPR003439">
    <property type="entry name" value="ABC_transporter-like_ATP-bd"/>
</dbReference>
<dbReference type="GO" id="GO:0005524">
    <property type="term" value="F:ATP binding"/>
    <property type="evidence" value="ECO:0007669"/>
    <property type="project" value="UniProtKB-KW"/>
</dbReference>
<gene>
    <name evidence="5" type="ORF">DILT_LOCUS5533</name>
</gene>
<dbReference type="InterPro" id="IPR003593">
    <property type="entry name" value="AAA+_ATPase"/>
</dbReference>
<keyword evidence="1" id="KW-0547">Nucleotide-binding</keyword>
<dbReference type="AlphaFoldDB" id="A0A3P7NMU7"/>
<dbReference type="GO" id="GO:0042626">
    <property type="term" value="F:ATPase-coupled transmembrane transporter activity"/>
    <property type="evidence" value="ECO:0007669"/>
    <property type="project" value="TreeGrafter"/>
</dbReference>
<dbReference type="Proteomes" id="UP000281553">
    <property type="component" value="Unassembled WGS sequence"/>
</dbReference>
<proteinExistence type="predicted"/>
<sequence>MGDSLLDTLRLEQEAAWDSGSGSPPPRDWPSAHCAVELVDATVKYVPQQQQQQRGQSESDAAEGLQAREKSIALRRVNLKLSGRPDERVVGIVGRTGAGKSTLAAALFRLVEAKRDVVEDHSGCADAKHRPGPIFIDNVDISKLGLHEVRSRLSILPQAGQKQLVCLARVLLSCGGRVRLMVLDEATSAMDPNTDRLVMSTILSDVFKDATILIIAHRLSTIMTADRCVSCRNCVSSYLVLFSFRPRRCFFLLLGGSSSP</sequence>
<dbReference type="Gene3D" id="3.40.50.300">
    <property type="entry name" value="P-loop containing nucleotide triphosphate hydrolases"/>
    <property type="match status" value="2"/>
</dbReference>
<accession>A0A3P7NMU7</accession>
<feature type="region of interest" description="Disordered" evidence="3">
    <location>
        <begin position="1"/>
        <end position="30"/>
    </location>
</feature>
<keyword evidence="2" id="KW-0067">ATP-binding</keyword>
<evidence type="ECO:0000313" key="5">
    <source>
        <dbReference type="EMBL" id="VDN09702.1"/>
    </source>
</evidence>
<dbReference type="PANTHER" id="PTHR24223">
    <property type="entry name" value="ATP-BINDING CASSETTE SUB-FAMILY C"/>
    <property type="match status" value="1"/>
</dbReference>
<evidence type="ECO:0000313" key="6">
    <source>
        <dbReference type="Proteomes" id="UP000281553"/>
    </source>
</evidence>
<evidence type="ECO:0000256" key="2">
    <source>
        <dbReference type="ARBA" id="ARBA00022840"/>
    </source>
</evidence>
<reference evidence="5 6" key="1">
    <citation type="submission" date="2018-11" db="EMBL/GenBank/DDBJ databases">
        <authorList>
            <consortium name="Pathogen Informatics"/>
        </authorList>
    </citation>
    <scope>NUCLEOTIDE SEQUENCE [LARGE SCALE GENOMIC DNA]</scope>
</reference>
<dbReference type="GO" id="GO:0016887">
    <property type="term" value="F:ATP hydrolysis activity"/>
    <property type="evidence" value="ECO:0007669"/>
    <property type="project" value="InterPro"/>
</dbReference>
<dbReference type="EMBL" id="UYRU01047612">
    <property type="protein sequence ID" value="VDN09702.1"/>
    <property type="molecule type" value="Genomic_DNA"/>
</dbReference>
<dbReference type="InterPro" id="IPR027417">
    <property type="entry name" value="P-loop_NTPase"/>
</dbReference>
<evidence type="ECO:0000259" key="4">
    <source>
        <dbReference type="SMART" id="SM00382"/>
    </source>
</evidence>
<dbReference type="SUPFAM" id="SSF52540">
    <property type="entry name" value="P-loop containing nucleoside triphosphate hydrolases"/>
    <property type="match status" value="1"/>
</dbReference>
<dbReference type="OrthoDB" id="6500128at2759"/>
<evidence type="ECO:0000256" key="1">
    <source>
        <dbReference type="ARBA" id="ARBA00022741"/>
    </source>
</evidence>
<protein>
    <recommendedName>
        <fullName evidence="4">AAA+ ATPase domain-containing protein</fullName>
    </recommendedName>
</protein>
<name>A0A3P7NMU7_DIBLA</name>
<dbReference type="SMART" id="SM00382">
    <property type="entry name" value="AAA"/>
    <property type="match status" value="1"/>
</dbReference>
<evidence type="ECO:0000256" key="3">
    <source>
        <dbReference type="SAM" id="MobiDB-lite"/>
    </source>
</evidence>